<dbReference type="RefSeq" id="WP_008437401.1">
    <property type="nucleotide sequence ID" value="NZ_JAVEFB010000031.1"/>
</dbReference>
<comment type="caution">
    <text evidence="1">The sequence shown here is derived from an EMBL/GenBank/DDBJ whole genome shotgun (WGS) entry which is preliminary data.</text>
</comment>
<dbReference type="EMBL" id="LCYC01000013">
    <property type="protein sequence ID" value="KWV79066.1"/>
    <property type="molecule type" value="Genomic_DNA"/>
</dbReference>
<accession>A0A109L119</accession>
<organism evidence="1 2">
    <name type="scientific">Pseudomonas fluorescens</name>
    <dbReference type="NCBI Taxonomy" id="294"/>
    <lineage>
        <taxon>Bacteria</taxon>
        <taxon>Pseudomonadati</taxon>
        <taxon>Pseudomonadota</taxon>
        <taxon>Gammaproteobacteria</taxon>
        <taxon>Pseudomonadales</taxon>
        <taxon>Pseudomonadaceae</taxon>
        <taxon>Pseudomonas</taxon>
    </lineage>
</organism>
<reference evidence="1 2" key="1">
    <citation type="submission" date="2015-05" db="EMBL/GenBank/DDBJ databases">
        <title>A genomic and transcriptomic approach to investigate the blue pigment phenotype in Pseudomonas fluorescens.</title>
        <authorList>
            <person name="Andreani N.A."/>
            <person name="Cardazzo B."/>
        </authorList>
    </citation>
    <scope>NUCLEOTIDE SEQUENCE [LARGE SCALE GENOMIC DNA]</scope>
    <source>
        <strain evidence="1 2">Ps_40</strain>
    </source>
</reference>
<dbReference type="Proteomes" id="UP000063434">
    <property type="component" value="Unassembled WGS sequence"/>
</dbReference>
<dbReference type="NCBIfam" id="TIGR03745">
    <property type="entry name" value="conj_TIGR03745"/>
    <property type="match status" value="1"/>
</dbReference>
<name>A0A109L119_PSEFL</name>
<dbReference type="AlphaFoldDB" id="A0A109L119"/>
<dbReference type="InterPro" id="IPR021356">
    <property type="entry name" value="Integr_conj_element_PFL4702"/>
</dbReference>
<evidence type="ECO:0000313" key="1">
    <source>
        <dbReference type="EMBL" id="KWV79066.1"/>
    </source>
</evidence>
<proteinExistence type="predicted"/>
<sequence>MTSFLKPGRMLIGLLALPQLAMAALPQSQPPTRGEGSNLMQTMQNYAFDGFTLLGLIICAVIFSGVAWHAFGTYHEIQLGKKKWGDLGATAAVGVAILGVAIFLVTKASNIL</sequence>
<dbReference type="Pfam" id="PF11190">
    <property type="entry name" value="DUF2976"/>
    <property type="match status" value="1"/>
</dbReference>
<gene>
    <name evidence="1" type="ORF">PFL603g_01625</name>
</gene>
<protein>
    <submittedName>
        <fullName evidence="1">Uncharacterized protein</fullName>
    </submittedName>
</protein>
<dbReference type="PATRIC" id="fig|294.195.peg.1716"/>
<evidence type="ECO:0000313" key="2">
    <source>
        <dbReference type="Proteomes" id="UP000063434"/>
    </source>
</evidence>
<dbReference type="GeneID" id="45733984"/>